<organism evidence="2 3">
    <name type="scientific">Paspalum notatum var. saurae</name>
    <dbReference type="NCBI Taxonomy" id="547442"/>
    <lineage>
        <taxon>Eukaryota</taxon>
        <taxon>Viridiplantae</taxon>
        <taxon>Streptophyta</taxon>
        <taxon>Embryophyta</taxon>
        <taxon>Tracheophyta</taxon>
        <taxon>Spermatophyta</taxon>
        <taxon>Magnoliopsida</taxon>
        <taxon>Liliopsida</taxon>
        <taxon>Poales</taxon>
        <taxon>Poaceae</taxon>
        <taxon>PACMAD clade</taxon>
        <taxon>Panicoideae</taxon>
        <taxon>Andropogonodae</taxon>
        <taxon>Paspaleae</taxon>
        <taxon>Paspalinae</taxon>
        <taxon>Paspalum</taxon>
    </lineage>
</organism>
<dbReference type="Proteomes" id="UP001341281">
    <property type="component" value="Chromosome 03"/>
</dbReference>
<accession>A0AAQ3T0T5</accession>
<gene>
    <name evidence="2" type="ORF">U9M48_013541</name>
</gene>
<dbReference type="PANTHER" id="PTHR36050:SF1">
    <property type="entry name" value="O-FUCOSYLTRANSFERASE 30"/>
    <property type="match status" value="1"/>
</dbReference>
<name>A0AAQ3T0T5_PASNO</name>
<dbReference type="AlphaFoldDB" id="A0AAQ3T0T5"/>
<feature type="region of interest" description="Disordered" evidence="1">
    <location>
        <begin position="1"/>
        <end position="34"/>
    </location>
</feature>
<keyword evidence="3" id="KW-1185">Reference proteome</keyword>
<feature type="compositionally biased region" description="Basic residues" evidence="1">
    <location>
        <begin position="10"/>
        <end position="20"/>
    </location>
</feature>
<evidence type="ECO:0000256" key="1">
    <source>
        <dbReference type="SAM" id="MobiDB-lite"/>
    </source>
</evidence>
<reference evidence="2 3" key="1">
    <citation type="submission" date="2024-02" db="EMBL/GenBank/DDBJ databases">
        <title>High-quality chromosome-scale genome assembly of Pensacola bahiagrass (Paspalum notatum Flugge var. saurae).</title>
        <authorList>
            <person name="Vega J.M."/>
            <person name="Podio M."/>
            <person name="Orjuela J."/>
            <person name="Siena L.A."/>
            <person name="Pessino S.C."/>
            <person name="Combes M.C."/>
            <person name="Mariac C."/>
            <person name="Albertini E."/>
            <person name="Pupilli F."/>
            <person name="Ortiz J.P.A."/>
            <person name="Leblanc O."/>
        </authorList>
    </citation>
    <scope>NUCLEOTIDE SEQUENCE [LARGE SCALE GENOMIC DNA]</scope>
    <source>
        <strain evidence="2">R1</strain>
        <tissue evidence="2">Leaf</tissue>
    </source>
</reference>
<dbReference type="EMBL" id="CP144747">
    <property type="protein sequence ID" value="WVZ63952.1"/>
    <property type="molecule type" value="Genomic_DNA"/>
</dbReference>
<evidence type="ECO:0000313" key="2">
    <source>
        <dbReference type="EMBL" id="WVZ63952.1"/>
    </source>
</evidence>
<protein>
    <submittedName>
        <fullName evidence="2">Uncharacterized protein</fullName>
    </submittedName>
</protein>
<evidence type="ECO:0000313" key="3">
    <source>
        <dbReference type="Proteomes" id="UP001341281"/>
    </source>
</evidence>
<sequence>MVADDEEGRRRGRSLLRRQATRSDGAAGAASSGGGALRNAAVAAALLNRTFVVPQFRVTDPASLRASVWDHAMQLLRERRYVSMGDIVDISPIKSMVRTIDFRVFVSLWCGVVMRKTCFSGLCCAVSGGTVAALCQMPTIDADLYCLVLEAVKKVVYILYKMIVEQQYDSNWTKIYLANVAIDERFKLYTLKESDELVLQTAERLMAAEHGVRSGFLPKTVESMKKDCDPIQLPEILLFPVLSYFS</sequence>
<proteinExistence type="predicted"/>
<dbReference type="PANTHER" id="PTHR36050">
    <property type="entry name" value="O-FUCOSYLTRANSFERASE 30"/>
    <property type="match status" value="1"/>
</dbReference>